<keyword evidence="9" id="KW-0406">Ion transport</keyword>
<dbReference type="EMBL" id="SSHH01000002">
    <property type="protein sequence ID" value="TIX50707.1"/>
    <property type="molecule type" value="Genomic_DNA"/>
</dbReference>
<feature type="domain" description="SLBB" evidence="17">
    <location>
        <begin position="244"/>
        <end position="325"/>
    </location>
</feature>
<evidence type="ECO:0000256" key="15">
    <source>
        <dbReference type="SAM" id="SignalP"/>
    </source>
</evidence>
<evidence type="ECO:0000256" key="12">
    <source>
        <dbReference type="ARBA" id="ARBA00023139"/>
    </source>
</evidence>
<evidence type="ECO:0000256" key="8">
    <source>
        <dbReference type="ARBA" id="ARBA00023047"/>
    </source>
</evidence>
<dbReference type="PANTHER" id="PTHR33619">
    <property type="entry name" value="POLYSACCHARIDE EXPORT PROTEIN GFCE-RELATED"/>
    <property type="match status" value="1"/>
</dbReference>
<dbReference type="InterPro" id="IPR054765">
    <property type="entry name" value="SLBB_dom"/>
</dbReference>
<keyword evidence="19" id="KW-1185">Reference proteome</keyword>
<dbReference type="InterPro" id="IPR003715">
    <property type="entry name" value="Poly_export_N"/>
</dbReference>
<evidence type="ECO:0000256" key="11">
    <source>
        <dbReference type="ARBA" id="ARBA00023136"/>
    </source>
</evidence>
<keyword evidence="14" id="KW-0449">Lipoprotein</keyword>
<dbReference type="Gene3D" id="3.10.560.10">
    <property type="entry name" value="Outer membrane lipoprotein wza domain like"/>
    <property type="match status" value="2"/>
</dbReference>
<evidence type="ECO:0008006" key="20">
    <source>
        <dbReference type="Google" id="ProtNLM"/>
    </source>
</evidence>
<dbReference type="InterPro" id="IPR049712">
    <property type="entry name" value="Poly_export"/>
</dbReference>
<reference evidence="18 19" key="1">
    <citation type="submission" date="2019-04" db="EMBL/GenBank/DDBJ databases">
        <title>Altererythrobacter aquimixticola sp. nov., isolated from sediment of junction between the ocean and a freshwater spring.</title>
        <authorList>
            <person name="Yoon J.-H."/>
        </authorList>
    </citation>
    <scope>NUCLEOTIDE SEQUENCE [LARGE SCALE GENOMIC DNA]</scope>
    <source>
        <strain evidence="18 19">SSKS-13</strain>
    </source>
</reference>
<dbReference type="OrthoDB" id="7198507at2"/>
<keyword evidence="7 15" id="KW-0732">Signal</keyword>
<proteinExistence type="inferred from homology"/>
<evidence type="ECO:0000256" key="7">
    <source>
        <dbReference type="ARBA" id="ARBA00022729"/>
    </source>
</evidence>
<dbReference type="GO" id="GO:0015288">
    <property type="term" value="F:porin activity"/>
    <property type="evidence" value="ECO:0007669"/>
    <property type="project" value="UniProtKB-KW"/>
</dbReference>
<dbReference type="RefSeq" id="WP_136693727.1">
    <property type="nucleotide sequence ID" value="NZ_SSHH01000002.1"/>
</dbReference>
<feature type="chain" id="PRO_5020602906" description="Polysaccharide export protein" evidence="15">
    <location>
        <begin position="21"/>
        <end position="355"/>
    </location>
</feature>
<name>A0A4T3F2A3_9SPHN</name>
<dbReference type="GO" id="GO:0046930">
    <property type="term" value="C:pore complex"/>
    <property type="evidence" value="ECO:0007669"/>
    <property type="project" value="UniProtKB-KW"/>
</dbReference>
<keyword evidence="6" id="KW-0812">Transmembrane</keyword>
<evidence type="ECO:0000256" key="3">
    <source>
        <dbReference type="ARBA" id="ARBA00022448"/>
    </source>
</evidence>
<keyword evidence="3" id="KW-0813">Transport</keyword>
<evidence type="ECO:0000256" key="13">
    <source>
        <dbReference type="ARBA" id="ARBA00023237"/>
    </source>
</evidence>
<evidence type="ECO:0000259" key="16">
    <source>
        <dbReference type="Pfam" id="PF02563"/>
    </source>
</evidence>
<dbReference type="Gene3D" id="3.30.1950.10">
    <property type="entry name" value="wza like domain"/>
    <property type="match status" value="1"/>
</dbReference>
<keyword evidence="12" id="KW-0564">Palmitate</keyword>
<organism evidence="18 19">
    <name type="scientific">Alteraurantiacibacter aquimixticola</name>
    <dbReference type="NCBI Taxonomy" id="2489173"/>
    <lineage>
        <taxon>Bacteria</taxon>
        <taxon>Pseudomonadati</taxon>
        <taxon>Pseudomonadota</taxon>
        <taxon>Alphaproteobacteria</taxon>
        <taxon>Sphingomonadales</taxon>
        <taxon>Erythrobacteraceae</taxon>
        <taxon>Alteraurantiacibacter</taxon>
    </lineage>
</organism>
<dbReference type="Pfam" id="PF02563">
    <property type="entry name" value="Poly_export"/>
    <property type="match status" value="1"/>
</dbReference>
<comment type="subcellular location">
    <subcellularLocation>
        <location evidence="1">Cell outer membrane</location>
        <topology evidence="1">Multi-pass membrane protein</topology>
    </subcellularLocation>
</comment>
<dbReference type="Pfam" id="PF22461">
    <property type="entry name" value="SLBB_2"/>
    <property type="match status" value="1"/>
</dbReference>
<evidence type="ECO:0000313" key="19">
    <source>
        <dbReference type="Proteomes" id="UP000309389"/>
    </source>
</evidence>
<dbReference type="GO" id="GO:0009279">
    <property type="term" value="C:cell outer membrane"/>
    <property type="evidence" value="ECO:0007669"/>
    <property type="project" value="UniProtKB-SubCell"/>
</dbReference>
<evidence type="ECO:0000256" key="14">
    <source>
        <dbReference type="ARBA" id="ARBA00023288"/>
    </source>
</evidence>
<feature type="signal peptide" evidence="15">
    <location>
        <begin position="1"/>
        <end position="20"/>
    </location>
</feature>
<dbReference type="PANTHER" id="PTHR33619:SF3">
    <property type="entry name" value="POLYSACCHARIDE EXPORT PROTEIN GFCE-RELATED"/>
    <property type="match status" value="1"/>
</dbReference>
<keyword evidence="4" id="KW-1134">Transmembrane beta strand</keyword>
<keyword evidence="11" id="KW-0472">Membrane</keyword>
<evidence type="ECO:0000256" key="6">
    <source>
        <dbReference type="ARBA" id="ARBA00022692"/>
    </source>
</evidence>
<keyword evidence="10" id="KW-0626">Porin</keyword>
<dbReference type="AlphaFoldDB" id="A0A4T3F2A3"/>
<evidence type="ECO:0000313" key="18">
    <source>
        <dbReference type="EMBL" id="TIX50707.1"/>
    </source>
</evidence>
<evidence type="ECO:0000256" key="10">
    <source>
        <dbReference type="ARBA" id="ARBA00023114"/>
    </source>
</evidence>
<protein>
    <recommendedName>
        <fullName evidence="20">Polysaccharide export protein</fullName>
    </recommendedName>
</protein>
<keyword evidence="13" id="KW-0998">Cell outer membrane</keyword>
<gene>
    <name evidence="18" type="ORF">E5222_10685</name>
</gene>
<dbReference type="GO" id="GO:0006811">
    <property type="term" value="P:monoatomic ion transport"/>
    <property type="evidence" value="ECO:0007669"/>
    <property type="project" value="UniProtKB-KW"/>
</dbReference>
<evidence type="ECO:0000259" key="17">
    <source>
        <dbReference type="Pfam" id="PF22461"/>
    </source>
</evidence>
<evidence type="ECO:0000256" key="2">
    <source>
        <dbReference type="ARBA" id="ARBA00009450"/>
    </source>
</evidence>
<feature type="domain" description="Polysaccharide export protein N-terminal" evidence="16">
    <location>
        <begin position="75"/>
        <end position="153"/>
    </location>
</feature>
<dbReference type="Proteomes" id="UP000309389">
    <property type="component" value="Unassembled WGS sequence"/>
</dbReference>
<comment type="caution">
    <text evidence="18">The sequence shown here is derived from an EMBL/GenBank/DDBJ whole genome shotgun (WGS) entry which is preliminary data.</text>
</comment>
<keyword evidence="8" id="KW-0625">Polysaccharide transport</keyword>
<sequence>MTPFRILTAALLAFVTSACALPRGGPSTGEVVEAGQYDVEVMPLAQWQAEPIEMPAAASVPVEFLSGPSTDFEELRRGDVLTVTLTESAGNGRFPVTIASPVTVPAVQIAEDGSIILPFAGRVEAVGLTTAELTERIRQKLVRQIYGPEVVVTRTGATQRSVTVMGDVARGGAVELTPQSSRLGAVIGGAGIQREPGSEYIVQVHRNGVLAEIGLDQLFSDAAYDIALQPGDIISLRRDDRYYVIMGSVGRPARVPLPRSEYMLIDALGNASGLDERTADPTGVFVFRQRDAGQRDVIYRMDMSDPANILIAGDFPLLPGDVVYVSYAPFTQTQKVLQAIGSVTRLTSDIERISR</sequence>
<comment type="similarity">
    <text evidence="2">Belongs to the BexD/CtrA/VexA family.</text>
</comment>
<evidence type="ECO:0000256" key="5">
    <source>
        <dbReference type="ARBA" id="ARBA00022597"/>
    </source>
</evidence>
<evidence type="ECO:0000256" key="4">
    <source>
        <dbReference type="ARBA" id="ARBA00022452"/>
    </source>
</evidence>
<dbReference type="PROSITE" id="PS51257">
    <property type="entry name" value="PROKAR_LIPOPROTEIN"/>
    <property type="match status" value="1"/>
</dbReference>
<keyword evidence="5" id="KW-0762">Sugar transport</keyword>
<evidence type="ECO:0000256" key="9">
    <source>
        <dbReference type="ARBA" id="ARBA00023065"/>
    </source>
</evidence>
<dbReference type="GO" id="GO:0015159">
    <property type="term" value="F:polysaccharide transmembrane transporter activity"/>
    <property type="evidence" value="ECO:0007669"/>
    <property type="project" value="InterPro"/>
</dbReference>
<evidence type="ECO:0000256" key="1">
    <source>
        <dbReference type="ARBA" id="ARBA00004571"/>
    </source>
</evidence>
<accession>A0A4T3F2A3</accession>